<gene>
    <name evidence="10" type="primary">pyrC</name>
    <name evidence="13" type="ORF">SAMN02583745_00856</name>
</gene>
<reference evidence="14" key="1">
    <citation type="submission" date="2016-10" db="EMBL/GenBank/DDBJ databases">
        <authorList>
            <person name="Varghese N."/>
            <person name="Submissions S."/>
        </authorList>
    </citation>
    <scope>NUCLEOTIDE SEQUENCE [LARGE SCALE GENOMIC DNA]</scope>
    <source>
        <strain evidence="14">DSM 18579</strain>
    </source>
</reference>
<protein>
    <recommendedName>
        <fullName evidence="4 10">Dihydroorotase</fullName>
        <shortName evidence="10">DHOase</shortName>
        <ecNumber evidence="4 10">3.5.2.3</ecNumber>
    </recommendedName>
</protein>
<name>A0A1I0AA42_9GAMM</name>
<dbReference type="Gene3D" id="3.20.20.140">
    <property type="entry name" value="Metal-dependent hydrolases"/>
    <property type="match status" value="1"/>
</dbReference>
<dbReference type="CDD" id="cd01294">
    <property type="entry name" value="DHOase"/>
    <property type="match status" value="1"/>
</dbReference>
<keyword evidence="8 10" id="KW-0665">Pyrimidine biosynthesis</keyword>
<dbReference type="PROSITE" id="PS00483">
    <property type="entry name" value="DIHYDROOROTASE_2"/>
    <property type="match status" value="1"/>
</dbReference>
<dbReference type="PROSITE" id="PS00482">
    <property type="entry name" value="DIHYDROOROTASE_1"/>
    <property type="match status" value="1"/>
</dbReference>
<dbReference type="Proteomes" id="UP000242642">
    <property type="component" value="Unassembled WGS sequence"/>
</dbReference>
<evidence type="ECO:0000256" key="3">
    <source>
        <dbReference type="ARBA" id="ARBA00005631"/>
    </source>
</evidence>
<feature type="binding site" description="via carbamate group" evidence="10">
    <location>
        <position position="105"/>
    </location>
    <ligand>
        <name>Zn(2+)</name>
        <dbReference type="ChEBI" id="CHEBI:29105"/>
        <label>2</label>
    </ligand>
</feature>
<evidence type="ECO:0000256" key="1">
    <source>
        <dbReference type="ARBA" id="ARBA00002368"/>
    </source>
</evidence>
<evidence type="ECO:0000313" key="13">
    <source>
        <dbReference type="EMBL" id="SES91020.1"/>
    </source>
</evidence>
<dbReference type="InterPro" id="IPR032466">
    <property type="entry name" value="Metal_Hydrolase"/>
</dbReference>
<dbReference type="RefSeq" id="WP_093318069.1">
    <property type="nucleotide sequence ID" value="NZ_FOHV01000005.1"/>
</dbReference>
<evidence type="ECO:0000259" key="12">
    <source>
        <dbReference type="Pfam" id="PF01979"/>
    </source>
</evidence>
<comment type="pathway">
    <text evidence="2 10 11">Pyrimidine metabolism; UMP biosynthesis via de novo pathway; (S)-dihydroorotate from bicarbonate: step 3/3.</text>
</comment>
<accession>A0A1I0AA42</accession>
<dbReference type="GO" id="GO:0044205">
    <property type="term" value="P:'de novo' UMP biosynthetic process"/>
    <property type="evidence" value="ECO:0007669"/>
    <property type="project" value="UniProtKB-UniRule"/>
</dbReference>
<dbReference type="InterPro" id="IPR004721">
    <property type="entry name" value="DHOdimr"/>
</dbReference>
<dbReference type="OrthoDB" id="9808095at2"/>
<dbReference type="GO" id="GO:0008270">
    <property type="term" value="F:zinc ion binding"/>
    <property type="evidence" value="ECO:0007669"/>
    <property type="project" value="UniProtKB-UniRule"/>
</dbReference>
<sequence length="351" mass="39502">MQNQIAIKQIKIKRPDDWHLHVRDGEVLKTVLPFTTAHYARAIIMPNLAQPITTLDQAIEYRKKIITAIPNGHTFTPLMTCYLSKNVTPQILEQGFSQKLFVAAKLYPAHATTNSSHGIEDLREAYPLFECMQKIGMPLLIHGEVTDKEIDIFDREAVFIDRTLTKIRADFPELKLVLEHITTKEAAQYILEGDLFIGATITPQHLLLNRNDMLVGGIKPHLYCLPILKRNIHQNALRQAIATGHPRIFLGTDSAPHFKHLKEHACGCAGAFNALNALAIYAEVFEQMNALEYFEQFASINGANFYGLPVNEEIITLEKQDSIQPSVIEVGDNQIVPFMAGETLAWQVIKS</sequence>
<evidence type="ECO:0000256" key="2">
    <source>
        <dbReference type="ARBA" id="ARBA00004880"/>
    </source>
</evidence>
<dbReference type="UniPathway" id="UPA00070">
    <property type="reaction ID" value="UER00117"/>
</dbReference>
<dbReference type="GO" id="GO:0005829">
    <property type="term" value="C:cytosol"/>
    <property type="evidence" value="ECO:0007669"/>
    <property type="project" value="TreeGrafter"/>
</dbReference>
<keyword evidence="7 10" id="KW-0862">Zinc</keyword>
<feature type="domain" description="Amidohydrolase-related" evidence="12">
    <location>
        <begin position="17"/>
        <end position="309"/>
    </location>
</feature>
<dbReference type="GO" id="GO:0004151">
    <property type="term" value="F:dihydroorotase activity"/>
    <property type="evidence" value="ECO:0007669"/>
    <property type="project" value="UniProtKB-UniRule"/>
</dbReference>
<keyword evidence="5 10" id="KW-0479">Metal-binding</keyword>
<feature type="binding site" evidence="10">
    <location>
        <position position="21"/>
    </location>
    <ligand>
        <name>Zn(2+)</name>
        <dbReference type="ChEBI" id="CHEBI:29105"/>
        <label>1</label>
    </ligand>
</feature>
<dbReference type="HAMAP" id="MF_00219">
    <property type="entry name" value="PyrC_classII"/>
    <property type="match status" value="1"/>
</dbReference>
<feature type="binding site" evidence="10">
    <location>
        <position position="269"/>
    </location>
    <ligand>
        <name>substrate</name>
    </ligand>
</feature>
<evidence type="ECO:0000256" key="7">
    <source>
        <dbReference type="ARBA" id="ARBA00022833"/>
    </source>
</evidence>
<dbReference type="EMBL" id="FOHV01000005">
    <property type="protein sequence ID" value="SES91020.1"/>
    <property type="molecule type" value="Genomic_DNA"/>
</dbReference>
<evidence type="ECO:0000313" key="14">
    <source>
        <dbReference type="Proteomes" id="UP000242642"/>
    </source>
</evidence>
<keyword evidence="6 10" id="KW-0378">Hydrolase</keyword>
<feature type="binding site" evidence="10">
    <location>
        <position position="253"/>
    </location>
    <ligand>
        <name>Zn(2+)</name>
        <dbReference type="ChEBI" id="CHEBI:29105"/>
        <label>1</label>
    </ligand>
</feature>
<dbReference type="AlphaFoldDB" id="A0A1I0AA42"/>
<evidence type="ECO:0000256" key="10">
    <source>
        <dbReference type="HAMAP-Rule" id="MF_00219"/>
    </source>
</evidence>
<feature type="binding site" evidence="10">
    <location>
        <position position="142"/>
    </location>
    <ligand>
        <name>substrate</name>
    </ligand>
</feature>
<evidence type="ECO:0000256" key="11">
    <source>
        <dbReference type="RuleBase" id="RU003440"/>
    </source>
</evidence>
<feature type="binding site" evidence="10">
    <location>
        <position position="19"/>
    </location>
    <ligand>
        <name>Zn(2+)</name>
        <dbReference type="ChEBI" id="CHEBI:29105"/>
        <label>1</label>
    </ligand>
</feature>
<comment type="similarity">
    <text evidence="3 10 11">Belongs to the metallo-dependent hydrolases superfamily. DHOase family. Class II DHOase subfamily.</text>
</comment>
<feature type="binding site" evidence="10">
    <location>
        <position position="225"/>
    </location>
    <ligand>
        <name>substrate</name>
    </ligand>
</feature>
<feature type="binding site" description="via carbamate group" evidence="10">
    <location>
        <position position="105"/>
    </location>
    <ligand>
        <name>Zn(2+)</name>
        <dbReference type="ChEBI" id="CHEBI:29105"/>
        <label>1</label>
    </ligand>
</feature>
<dbReference type="EC" id="3.5.2.3" evidence="4 10"/>
<comment type="cofactor">
    <cofactor evidence="10 11">
        <name>Zn(2+)</name>
        <dbReference type="ChEBI" id="CHEBI:29105"/>
    </cofactor>
    <text evidence="10 11">Binds 2 Zn(2+) ions per subunit.</text>
</comment>
<feature type="binding site" evidence="10">
    <location>
        <begin position="21"/>
        <end position="23"/>
    </location>
    <ligand>
        <name>substrate</name>
    </ligand>
</feature>
<proteinExistence type="inferred from homology"/>
<dbReference type="PANTHER" id="PTHR43137">
    <property type="entry name" value="DIHYDROOROTASE"/>
    <property type="match status" value="1"/>
</dbReference>
<evidence type="ECO:0000256" key="6">
    <source>
        <dbReference type="ARBA" id="ARBA00022801"/>
    </source>
</evidence>
<dbReference type="InterPro" id="IPR002195">
    <property type="entry name" value="Dihydroorotase_CS"/>
</dbReference>
<dbReference type="PANTHER" id="PTHR43137:SF1">
    <property type="entry name" value="DIHYDROOROTASE"/>
    <property type="match status" value="1"/>
</dbReference>
<dbReference type="InterPro" id="IPR006680">
    <property type="entry name" value="Amidohydro-rel"/>
</dbReference>
<feature type="binding site" evidence="10">
    <location>
        <position position="257"/>
    </location>
    <ligand>
        <name>substrate</name>
    </ligand>
</feature>
<evidence type="ECO:0000256" key="4">
    <source>
        <dbReference type="ARBA" id="ARBA00012860"/>
    </source>
</evidence>
<dbReference type="GO" id="GO:0006207">
    <property type="term" value="P:'de novo' pyrimidine nucleobase biosynthetic process"/>
    <property type="evidence" value="ECO:0007669"/>
    <property type="project" value="TreeGrafter"/>
</dbReference>
<feature type="modified residue" description="N6-carboxylysine" evidence="10">
    <location>
        <position position="105"/>
    </location>
</feature>
<feature type="binding site" evidence="10">
    <location>
        <position position="180"/>
    </location>
    <ligand>
        <name>Zn(2+)</name>
        <dbReference type="ChEBI" id="CHEBI:29105"/>
        <label>2</label>
    </ligand>
</feature>
<dbReference type="NCBIfam" id="TIGR00856">
    <property type="entry name" value="pyrC_dimer"/>
    <property type="match status" value="1"/>
</dbReference>
<keyword evidence="14" id="KW-1185">Reference proteome</keyword>
<comment type="subunit">
    <text evidence="10">Homodimer.</text>
</comment>
<organism evidence="13 14">
    <name type="scientific">Thorsellia anophelis DSM 18579</name>
    <dbReference type="NCBI Taxonomy" id="1123402"/>
    <lineage>
        <taxon>Bacteria</taxon>
        <taxon>Pseudomonadati</taxon>
        <taxon>Pseudomonadota</taxon>
        <taxon>Gammaproteobacteria</taxon>
        <taxon>Enterobacterales</taxon>
        <taxon>Thorselliaceae</taxon>
        <taxon>Thorsellia</taxon>
    </lineage>
</organism>
<feature type="active site" evidence="10">
    <location>
        <position position="253"/>
    </location>
</feature>
<comment type="catalytic activity">
    <reaction evidence="9 10 11">
        <text>(S)-dihydroorotate + H2O = N-carbamoyl-L-aspartate + H(+)</text>
        <dbReference type="Rhea" id="RHEA:24296"/>
        <dbReference type="ChEBI" id="CHEBI:15377"/>
        <dbReference type="ChEBI" id="CHEBI:15378"/>
        <dbReference type="ChEBI" id="CHEBI:30864"/>
        <dbReference type="ChEBI" id="CHEBI:32814"/>
        <dbReference type="EC" id="3.5.2.3"/>
    </reaction>
</comment>
<comment type="function">
    <text evidence="1 10">Catalyzes the reversible cyclization of carbamoyl aspartate to dihydroorotate.</text>
</comment>
<dbReference type="PIRSF" id="PIRSF001237">
    <property type="entry name" value="DHOdimr"/>
    <property type="match status" value="1"/>
</dbReference>
<evidence type="ECO:0000256" key="8">
    <source>
        <dbReference type="ARBA" id="ARBA00022975"/>
    </source>
</evidence>
<evidence type="ECO:0000256" key="9">
    <source>
        <dbReference type="ARBA" id="ARBA00048492"/>
    </source>
</evidence>
<dbReference type="FunFam" id="3.20.20.140:FF:000006">
    <property type="entry name" value="Dihydroorotase"/>
    <property type="match status" value="1"/>
</dbReference>
<dbReference type="SUPFAM" id="SSF51556">
    <property type="entry name" value="Metallo-dependent hydrolases"/>
    <property type="match status" value="1"/>
</dbReference>
<dbReference type="STRING" id="1123402.SAMN02583745_00856"/>
<dbReference type="Pfam" id="PF01979">
    <property type="entry name" value="Amidohydro_1"/>
    <property type="match status" value="1"/>
</dbReference>
<feature type="binding site" evidence="10">
    <location>
        <position position="142"/>
    </location>
    <ligand>
        <name>Zn(2+)</name>
        <dbReference type="ChEBI" id="CHEBI:29105"/>
        <label>2</label>
    </ligand>
</feature>
<feature type="binding site" evidence="10">
    <location>
        <position position="47"/>
    </location>
    <ligand>
        <name>substrate</name>
    </ligand>
</feature>
<evidence type="ECO:0000256" key="5">
    <source>
        <dbReference type="ARBA" id="ARBA00022723"/>
    </source>
</evidence>